<dbReference type="AlphaFoldDB" id="A0A1I5NCA2"/>
<dbReference type="RefSeq" id="WP_092911665.1">
    <property type="nucleotide sequence ID" value="NZ_CP136592.1"/>
</dbReference>
<keyword evidence="1" id="KW-0472">Membrane</keyword>
<dbReference type="EMBL" id="FOXB01000009">
    <property type="protein sequence ID" value="SFP19006.1"/>
    <property type="molecule type" value="Genomic_DNA"/>
</dbReference>
<protein>
    <submittedName>
        <fullName evidence="3">Nickel transport protein</fullName>
    </submittedName>
</protein>
<evidence type="ECO:0000256" key="1">
    <source>
        <dbReference type="SAM" id="Phobius"/>
    </source>
</evidence>
<keyword evidence="2" id="KW-0732">Signal</keyword>
<evidence type="ECO:0000256" key="2">
    <source>
        <dbReference type="SAM" id="SignalP"/>
    </source>
</evidence>
<dbReference type="OrthoDB" id="9815598at2"/>
<keyword evidence="1" id="KW-1133">Transmembrane helix</keyword>
<keyword evidence="4" id="KW-1185">Reference proteome</keyword>
<organism evidence="3 4">
    <name type="scientific">Hydrogenimonas thermophila</name>
    <dbReference type="NCBI Taxonomy" id="223786"/>
    <lineage>
        <taxon>Bacteria</taxon>
        <taxon>Pseudomonadati</taxon>
        <taxon>Campylobacterota</taxon>
        <taxon>Epsilonproteobacteria</taxon>
        <taxon>Campylobacterales</taxon>
        <taxon>Hydrogenimonadaceae</taxon>
        <taxon>Hydrogenimonas</taxon>
    </lineage>
</organism>
<dbReference type="STRING" id="223786.SAMN05216234_10954"/>
<dbReference type="Proteomes" id="UP000199227">
    <property type="component" value="Unassembled WGS sequence"/>
</dbReference>
<evidence type="ECO:0000313" key="3">
    <source>
        <dbReference type="EMBL" id="SFP19006.1"/>
    </source>
</evidence>
<feature type="signal peptide" evidence="2">
    <location>
        <begin position="1"/>
        <end position="16"/>
    </location>
</feature>
<name>A0A1I5NCA2_9BACT</name>
<reference evidence="3 4" key="1">
    <citation type="submission" date="2016-10" db="EMBL/GenBank/DDBJ databases">
        <authorList>
            <person name="de Groot N.N."/>
        </authorList>
    </citation>
    <scope>NUCLEOTIDE SEQUENCE [LARGE SCALE GENOMIC DNA]</scope>
    <source>
        <strain evidence="3 4">EP1-55-1</strain>
    </source>
</reference>
<sequence>MRVLTVLLFAMISLFAHDLHHKIIYNSAVVVAFSFNGSEDFSYKPYEVYAPKSEIPFAVGRTDKYSRVIFLPDQKGEWVVKVMSEDGHGAVVKVAVDKDMKIVDGSQTLYEKFAKMFVGIALIIAIFTILSFIKKRRD</sequence>
<accession>A0A1I5NCA2</accession>
<feature type="chain" id="PRO_5011693804" evidence="2">
    <location>
        <begin position="17"/>
        <end position="138"/>
    </location>
</feature>
<keyword evidence="1" id="KW-0812">Transmembrane</keyword>
<evidence type="ECO:0000313" key="4">
    <source>
        <dbReference type="Proteomes" id="UP000199227"/>
    </source>
</evidence>
<gene>
    <name evidence="3" type="ORF">SAMN05216234_10954</name>
</gene>
<proteinExistence type="predicted"/>
<feature type="transmembrane region" description="Helical" evidence="1">
    <location>
        <begin position="113"/>
        <end position="133"/>
    </location>
</feature>